<evidence type="ECO:0000313" key="9">
    <source>
        <dbReference type="EMBL" id="MPV88347.1"/>
    </source>
</evidence>
<dbReference type="InterPro" id="IPR000994">
    <property type="entry name" value="Pept_M24"/>
</dbReference>
<feature type="binding site" evidence="6">
    <location>
        <position position="151"/>
    </location>
    <ligand>
        <name>a divalent metal cation</name>
        <dbReference type="ChEBI" id="CHEBI:60240"/>
        <label>2</label>
        <note>catalytic</note>
    </ligand>
</feature>
<keyword evidence="2 6" id="KW-0031">Aminopeptidase</keyword>
<dbReference type="GO" id="GO:0005829">
    <property type="term" value="C:cytosol"/>
    <property type="evidence" value="ECO:0007669"/>
    <property type="project" value="TreeGrafter"/>
</dbReference>
<dbReference type="PROSITE" id="PS00680">
    <property type="entry name" value="MAP_1"/>
    <property type="match status" value="1"/>
</dbReference>
<comment type="cofactor">
    <cofactor evidence="6">
        <name>Co(2+)</name>
        <dbReference type="ChEBI" id="CHEBI:48828"/>
    </cofactor>
    <cofactor evidence="6">
        <name>Zn(2+)</name>
        <dbReference type="ChEBI" id="CHEBI:29105"/>
    </cofactor>
    <cofactor evidence="6">
        <name>Mn(2+)</name>
        <dbReference type="ChEBI" id="CHEBI:29035"/>
    </cofactor>
    <cofactor evidence="6">
        <name>Fe(2+)</name>
        <dbReference type="ChEBI" id="CHEBI:29033"/>
    </cofactor>
    <text evidence="6">Binds 2 divalent metal cations per subunit. Has a high-affinity and a low affinity metal-binding site. The true nature of the physiological cofactor is under debate. The enzyme is active with cobalt, zinc, manganese or divalent iron ions. Most likely, methionine aminopeptidases function as mononuclear Fe(2+)-metalloproteases under physiological conditions, and the catalytically relevant metal-binding site has been assigned to the histidine-containing high-affinity site.</text>
</comment>
<dbReference type="InterPro" id="IPR001714">
    <property type="entry name" value="Pept_M24_MAP"/>
</dbReference>
<dbReference type="RefSeq" id="WP_152230991.1">
    <property type="nucleotide sequence ID" value="NZ_BAAAOT010000013.1"/>
</dbReference>
<dbReference type="GO" id="GO:0070006">
    <property type="term" value="F:metalloaminopeptidase activity"/>
    <property type="evidence" value="ECO:0007669"/>
    <property type="project" value="UniProtKB-UniRule"/>
</dbReference>
<dbReference type="PRINTS" id="PR00599">
    <property type="entry name" value="MAPEPTIDASE"/>
</dbReference>
<feature type="binding site" evidence="6">
    <location>
        <position position="279"/>
    </location>
    <ligand>
        <name>a divalent metal cation</name>
        <dbReference type="ChEBI" id="CHEBI:60240"/>
        <label>1</label>
    </ligand>
</feature>
<feature type="binding site" evidence="6">
    <location>
        <position position="279"/>
    </location>
    <ligand>
        <name>a divalent metal cation</name>
        <dbReference type="ChEBI" id="CHEBI:60240"/>
        <label>2</label>
        <note>catalytic</note>
    </ligand>
</feature>
<dbReference type="AlphaFoldDB" id="A0A7J9UUS2"/>
<dbReference type="OrthoDB" id="9802055at2"/>
<comment type="similarity">
    <text evidence="6">Belongs to the peptidase M24A family. Methionine aminopeptidase type 1 subfamily.</text>
</comment>
<dbReference type="PANTHER" id="PTHR43330:SF16">
    <property type="entry name" value="METHIONINE AMINOPEPTIDASE 2"/>
    <property type="match status" value="1"/>
</dbReference>
<organism evidence="9 10">
    <name type="scientific">Georgenia ruanii</name>
    <dbReference type="NCBI Taxonomy" id="348442"/>
    <lineage>
        <taxon>Bacteria</taxon>
        <taxon>Bacillati</taxon>
        <taxon>Actinomycetota</taxon>
        <taxon>Actinomycetes</taxon>
        <taxon>Micrococcales</taxon>
        <taxon>Bogoriellaceae</taxon>
        <taxon>Georgenia</taxon>
    </lineage>
</organism>
<feature type="binding site" evidence="6">
    <location>
        <position position="151"/>
    </location>
    <ligand>
        <name>a divalent metal cation</name>
        <dbReference type="ChEBI" id="CHEBI:60240"/>
        <label>1</label>
    </ligand>
</feature>
<evidence type="ECO:0000256" key="6">
    <source>
        <dbReference type="HAMAP-Rule" id="MF_01974"/>
    </source>
</evidence>
<comment type="caution">
    <text evidence="9">The sequence shown here is derived from an EMBL/GenBank/DDBJ whole genome shotgun (WGS) entry which is preliminary data.</text>
</comment>
<dbReference type="EC" id="3.4.11.18" evidence="6 7"/>
<dbReference type="HAMAP" id="MF_01974">
    <property type="entry name" value="MetAP_1"/>
    <property type="match status" value="1"/>
</dbReference>
<keyword evidence="4 6" id="KW-0479">Metal-binding</keyword>
<gene>
    <name evidence="6 9" type="primary">map</name>
    <name evidence="9" type="ORF">GB882_06670</name>
</gene>
<feature type="binding site" evidence="6">
    <location>
        <position position="221"/>
    </location>
    <ligand>
        <name>substrate</name>
    </ligand>
</feature>
<dbReference type="GO" id="GO:0004239">
    <property type="term" value="F:initiator methionyl aminopeptidase activity"/>
    <property type="evidence" value="ECO:0007669"/>
    <property type="project" value="UniProtKB-UniRule"/>
</dbReference>
<proteinExistence type="inferred from homology"/>
<feature type="binding site" evidence="6">
    <location>
        <position position="214"/>
    </location>
    <ligand>
        <name>a divalent metal cation</name>
        <dbReference type="ChEBI" id="CHEBI:60240"/>
        <label>2</label>
        <note>catalytic</note>
    </ligand>
</feature>
<dbReference type="SUPFAM" id="SSF55920">
    <property type="entry name" value="Creatinase/aminopeptidase"/>
    <property type="match status" value="1"/>
</dbReference>
<dbReference type="CDD" id="cd01086">
    <property type="entry name" value="MetAP1"/>
    <property type="match status" value="1"/>
</dbReference>
<evidence type="ECO:0000256" key="5">
    <source>
        <dbReference type="ARBA" id="ARBA00022801"/>
    </source>
</evidence>
<keyword evidence="10" id="KW-1185">Reference proteome</keyword>
<dbReference type="Pfam" id="PF00557">
    <property type="entry name" value="Peptidase_M24"/>
    <property type="match status" value="1"/>
</dbReference>
<dbReference type="InterPro" id="IPR036005">
    <property type="entry name" value="Creatinase/aminopeptidase-like"/>
</dbReference>
<evidence type="ECO:0000256" key="2">
    <source>
        <dbReference type="ARBA" id="ARBA00022438"/>
    </source>
</evidence>
<feature type="binding site" evidence="6">
    <location>
        <position position="248"/>
    </location>
    <ligand>
        <name>a divalent metal cation</name>
        <dbReference type="ChEBI" id="CHEBI:60240"/>
        <label>2</label>
        <note>catalytic</note>
    </ligand>
</feature>
<evidence type="ECO:0000256" key="4">
    <source>
        <dbReference type="ARBA" id="ARBA00022723"/>
    </source>
</evidence>
<evidence type="ECO:0000256" key="3">
    <source>
        <dbReference type="ARBA" id="ARBA00022670"/>
    </source>
</evidence>
<evidence type="ECO:0000256" key="1">
    <source>
        <dbReference type="ARBA" id="ARBA00002521"/>
    </source>
</evidence>
<dbReference type="Proteomes" id="UP000429644">
    <property type="component" value="Unassembled WGS sequence"/>
</dbReference>
<dbReference type="GO" id="GO:0006508">
    <property type="term" value="P:proteolysis"/>
    <property type="evidence" value="ECO:0007669"/>
    <property type="project" value="UniProtKB-KW"/>
</dbReference>
<dbReference type="NCBIfam" id="TIGR00500">
    <property type="entry name" value="met_pdase_I"/>
    <property type="match status" value="1"/>
</dbReference>
<evidence type="ECO:0000256" key="7">
    <source>
        <dbReference type="RuleBase" id="RU003653"/>
    </source>
</evidence>
<comment type="catalytic activity">
    <reaction evidence="6 7">
        <text>Release of N-terminal amino acids, preferentially methionine, from peptides and arylamides.</text>
        <dbReference type="EC" id="3.4.11.18"/>
    </reaction>
</comment>
<keyword evidence="3 6" id="KW-0645">Protease</keyword>
<sequence>MPDTTMLADRAPRGTLTKGVVTPMRPVPASIPRPEYVGRTGPERVTASEVKTPETIERIRRASQIAAQALEEVGRHVRPGVTTDELDAVGHEFMIDHGAYPSTLGYMGFTKSLCTSVNEVICHGIPDSTVLADGDILNVDVTAYKDGVHGDLNAMFLVGEVDEESRLLVERTKEAMMRGIRAVKPGRAVNVIGRVIEAYARRFDYGVVRDFTGHGVGEAFHSGLIIPHYDSAPRYDDVIRPGMVFTIEPMLTLGTIEWEQWDDGWTVLTKDRSRTAQWEHTIVVTEDGAEILTLP</sequence>
<comment type="function">
    <text evidence="1 6">Removes the N-terminal methionine from nascent proteins. The N-terminal methionine is often cleaved when the second residue in the primary sequence is small and uncharged (Met-Ala-, Cys, Gly, Pro, Ser, Thr, or Val). Requires deformylation of the N(alpha)-formylated initiator methionine before it can be hydrolyzed.</text>
</comment>
<dbReference type="EMBL" id="WHPD01001454">
    <property type="protein sequence ID" value="MPV88347.1"/>
    <property type="molecule type" value="Genomic_DNA"/>
</dbReference>
<dbReference type="GO" id="GO:0046872">
    <property type="term" value="F:metal ion binding"/>
    <property type="evidence" value="ECO:0007669"/>
    <property type="project" value="UniProtKB-UniRule"/>
</dbReference>
<feature type="binding site" evidence="6">
    <location>
        <position position="123"/>
    </location>
    <ligand>
        <name>substrate</name>
    </ligand>
</feature>
<feature type="domain" description="Peptidase M24" evidence="8">
    <location>
        <begin position="57"/>
        <end position="286"/>
    </location>
</feature>
<evidence type="ECO:0000259" key="8">
    <source>
        <dbReference type="Pfam" id="PF00557"/>
    </source>
</evidence>
<feature type="binding site" evidence="6">
    <location>
        <position position="140"/>
    </location>
    <ligand>
        <name>a divalent metal cation</name>
        <dbReference type="ChEBI" id="CHEBI:60240"/>
        <label>1</label>
    </ligand>
</feature>
<keyword evidence="5 6" id="KW-0378">Hydrolase</keyword>
<comment type="subunit">
    <text evidence="6">Monomer.</text>
</comment>
<dbReference type="Gene3D" id="3.90.230.10">
    <property type="entry name" value="Creatinase/methionine aminopeptidase superfamily"/>
    <property type="match status" value="1"/>
</dbReference>
<dbReference type="InterPro" id="IPR002467">
    <property type="entry name" value="Pept_M24A_MAP1"/>
</dbReference>
<protein>
    <recommendedName>
        <fullName evidence="6 7">Methionine aminopeptidase</fullName>
        <shortName evidence="6">MAP</shortName>
        <shortName evidence="6">MetAP</shortName>
        <ecNumber evidence="6 7">3.4.11.18</ecNumber>
    </recommendedName>
    <alternativeName>
        <fullName evidence="6">Peptidase M</fullName>
    </alternativeName>
</protein>
<name>A0A7J9UUS2_9MICO</name>
<evidence type="ECO:0000313" key="10">
    <source>
        <dbReference type="Proteomes" id="UP000429644"/>
    </source>
</evidence>
<dbReference type="PANTHER" id="PTHR43330">
    <property type="entry name" value="METHIONINE AMINOPEPTIDASE"/>
    <property type="match status" value="1"/>
</dbReference>
<accession>A0A7J9UUS2</accession>
<reference evidence="9 10" key="1">
    <citation type="submission" date="2019-10" db="EMBL/GenBank/DDBJ databases">
        <title>Georgenia wutianyii sp. nov. and Georgenia yuyongxinii sp. nov. isolated from plateau pika (Ochotona curzoniae) in the Qinghai-Tibet plateau of China.</title>
        <authorList>
            <person name="Tian Z."/>
        </authorList>
    </citation>
    <scope>NUCLEOTIDE SEQUENCE [LARGE SCALE GENOMIC DNA]</scope>
    <source>
        <strain evidence="9 10">JCM 15130</strain>
    </source>
</reference>